<keyword evidence="1" id="KW-1133">Transmembrane helix</keyword>
<reference evidence="3" key="1">
    <citation type="submission" date="2013-12" db="EMBL/GenBank/DDBJ databases">
        <authorList>
            <person name="Linke B."/>
        </authorList>
    </citation>
    <scope>NUCLEOTIDE SEQUENCE [LARGE SCALE GENOMIC DNA]</scope>
    <source>
        <strain evidence="3">CRIB-18</strain>
    </source>
</reference>
<dbReference type="SUPFAM" id="SSF52949">
    <property type="entry name" value="Macro domain-like"/>
    <property type="match status" value="1"/>
</dbReference>
<dbReference type="InterPro" id="IPR008283">
    <property type="entry name" value="Peptidase_M17_N"/>
</dbReference>
<dbReference type="AlphaFoldDB" id="A0A090E2P5"/>
<evidence type="ECO:0000313" key="4">
    <source>
        <dbReference type="Proteomes" id="UP000031552"/>
    </source>
</evidence>
<gene>
    <name evidence="3" type="ORF">CSEC_2108</name>
</gene>
<dbReference type="GO" id="GO:0006508">
    <property type="term" value="P:proteolysis"/>
    <property type="evidence" value="ECO:0007669"/>
    <property type="project" value="InterPro"/>
</dbReference>
<dbReference type="STRING" id="1437425.CSEC_2108"/>
<feature type="transmembrane region" description="Helical" evidence="1">
    <location>
        <begin position="12"/>
        <end position="37"/>
    </location>
</feature>
<dbReference type="GO" id="GO:0070006">
    <property type="term" value="F:metalloaminopeptidase activity"/>
    <property type="evidence" value="ECO:0007669"/>
    <property type="project" value="InterPro"/>
</dbReference>
<sequence length="250" mass="27595">MLVEDNNKIVNRYISMAILFKVFVIALIFVVTGIAYYSGEKEPALNTKETLGQFDGVEIEAVVQSPSLQKTPLQIICLFEYEEGDIFNSPPALPKEKNGLVHVDLALNGLITDLRKSNQFEGKWLETLLITPPKNTIAAEKLMLIGLGPRRDFKPEIMRMVGVVGMREALRIKVESYSHASDLKDAGIDSSTGEVAGLVIKGALEAYKTQKNLFKQDASETLTVIKIALLTGQAFFEASREGIKSALLDY</sequence>
<name>A0A090E2P5_9BACT</name>
<dbReference type="Gene3D" id="3.40.220.10">
    <property type="entry name" value="Leucine Aminopeptidase, subunit E, domain 1"/>
    <property type="match status" value="1"/>
</dbReference>
<organism evidence="3 4">
    <name type="scientific">Candidatus Criblamydia sequanensis CRIB-18</name>
    <dbReference type="NCBI Taxonomy" id="1437425"/>
    <lineage>
        <taxon>Bacteria</taxon>
        <taxon>Pseudomonadati</taxon>
        <taxon>Chlamydiota</taxon>
        <taxon>Chlamydiia</taxon>
        <taxon>Parachlamydiales</taxon>
        <taxon>Candidatus Criblamydiaceae</taxon>
        <taxon>Candidatus Criblamydia</taxon>
    </lineage>
</organism>
<proteinExistence type="predicted"/>
<dbReference type="EMBL" id="CCEJ010000010">
    <property type="protein sequence ID" value="CDR34914.1"/>
    <property type="molecule type" value="Genomic_DNA"/>
</dbReference>
<comment type="caution">
    <text evidence="3">The sequence shown here is derived from an EMBL/GenBank/DDBJ whole genome shotgun (WGS) entry which is preliminary data.</text>
</comment>
<evidence type="ECO:0000313" key="3">
    <source>
        <dbReference type="EMBL" id="CDR34914.1"/>
    </source>
</evidence>
<dbReference type="Proteomes" id="UP000031552">
    <property type="component" value="Unassembled WGS sequence"/>
</dbReference>
<keyword evidence="1" id="KW-0812">Transmembrane</keyword>
<dbReference type="Pfam" id="PF02789">
    <property type="entry name" value="Peptidase_M17_N"/>
    <property type="match status" value="1"/>
</dbReference>
<accession>A0A090E2P5</accession>
<protein>
    <submittedName>
        <fullName evidence="3">Conserved putative membrane protein</fullName>
    </submittedName>
</protein>
<evidence type="ECO:0000256" key="1">
    <source>
        <dbReference type="SAM" id="Phobius"/>
    </source>
</evidence>
<keyword evidence="1" id="KW-0472">Membrane</keyword>
<feature type="domain" description="Peptidase M17 leucyl aminopeptidase N-terminal" evidence="2">
    <location>
        <begin position="101"/>
        <end position="189"/>
    </location>
</feature>
<keyword evidence="4" id="KW-1185">Reference proteome</keyword>
<dbReference type="eggNOG" id="ENOG5031FHZ">
    <property type="taxonomic scope" value="Bacteria"/>
</dbReference>
<reference evidence="3" key="2">
    <citation type="submission" date="2014-09" db="EMBL/GenBank/DDBJ databases">
        <title>Criblamydia sequanensis harbors a mega-plasmid encoding arsenite resistance.</title>
        <authorList>
            <person name="Bertelli C."/>
            <person name="Goesmann A."/>
            <person name="Greub G."/>
        </authorList>
    </citation>
    <scope>NUCLEOTIDE SEQUENCE [LARGE SCALE GENOMIC DNA]</scope>
    <source>
        <strain evidence="3">CRIB-18</strain>
    </source>
</reference>
<dbReference type="InterPro" id="IPR043472">
    <property type="entry name" value="Macro_dom-like"/>
</dbReference>
<evidence type="ECO:0000259" key="2">
    <source>
        <dbReference type="Pfam" id="PF02789"/>
    </source>
</evidence>